<evidence type="ECO:0000313" key="9">
    <source>
        <dbReference type="Proteomes" id="UP000244940"/>
    </source>
</evidence>
<evidence type="ECO:0000313" key="8">
    <source>
        <dbReference type="EMBL" id="PWE31562.1"/>
    </source>
</evidence>
<dbReference type="PROSITE" id="PS50893">
    <property type="entry name" value="ABC_TRANSPORTER_2"/>
    <property type="match status" value="1"/>
</dbReference>
<feature type="compositionally biased region" description="Low complexity" evidence="6">
    <location>
        <begin position="239"/>
        <end position="256"/>
    </location>
</feature>
<dbReference type="Proteomes" id="UP000244940">
    <property type="component" value="Unassembled WGS sequence"/>
</dbReference>
<evidence type="ECO:0000256" key="6">
    <source>
        <dbReference type="SAM" id="MobiDB-lite"/>
    </source>
</evidence>
<evidence type="ECO:0000256" key="5">
    <source>
        <dbReference type="ARBA" id="ARBA00022970"/>
    </source>
</evidence>
<dbReference type="SMART" id="SM00382">
    <property type="entry name" value="AAA"/>
    <property type="match status" value="1"/>
</dbReference>
<dbReference type="InterPro" id="IPR052156">
    <property type="entry name" value="BCAA_Transport_ATP-bd_LivF"/>
</dbReference>
<reference evidence="8 9" key="1">
    <citation type="submission" date="2018-05" db="EMBL/GenBank/DDBJ databases">
        <title>Pararhodobacter marina sp. nov., isolated from deep-sea water of the Indian Ocean.</title>
        <authorList>
            <person name="Lai Q.Sr."/>
            <person name="Liu X."/>
            <person name="Shao Z."/>
        </authorList>
    </citation>
    <scope>NUCLEOTIDE SEQUENCE [LARGE SCALE GENOMIC DNA]</scope>
    <source>
        <strain evidence="8 9">CIC4N-9</strain>
    </source>
</reference>
<gene>
    <name evidence="8" type="ORF">C4N9_00665</name>
</gene>
<feature type="domain" description="ABC transporter" evidence="7">
    <location>
        <begin position="2"/>
        <end position="235"/>
    </location>
</feature>
<dbReference type="PANTHER" id="PTHR43820">
    <property type="entry name" value="HIGH-AFFINITY BRANCHED-CHAIN AMINO ACID TRANSPORT ATP-BINDING PROTEIN LIVF"/>
    <property type="match status" value="1"/>
</dbReference>
<dbReference type="OrthoDB" id="9806149at2"/>
<dbReference type="GO" id="GO:0005524">
    <property type="term" value="F:ATP binding"/>
    <property type="evidence" value="ECO:0007669"/>
    <property type="project" value="UniProtKB-KW"/>
</dbReference>
<evidence type="ECO:0000256" key="4">
    <source>
        <dbReference type="ARBA" id="ARBA00022840"/>
    </source>
</evidence>
<feature type="region of interest" description="Disordered" evidence="6">
    <location>
        <begin position="294"/>
        <end position="323"/>
    </location>
</feature>
<dbReference type="GO" id="GO:0015807">
    <property type="term" value="P:L-amino acid transport"/>
    <property type="evidence" value="ECO:0007669"/>
    <property type="project" value="TreeGrafter"/>
</dbReference>
<feature type="compositionally biased region" description="Low complexity" evidence="6">
    <location>
        <begin position="366"/>
        <end position="381"/>
    </location>
</feature>
<dbReference type="InterPro" id="IPR017871">
    <property type="entry name" value="ABC_transporter-like_CS"/>
</dbReference>
<dbReference type="InterPro" id="IPR003593">
    <property type="entry name" value="AAA+_ATPase"/>
</dbReference>
<dbReference type="PROSITE" id="PS00211">
    <property type="entry name" value="ABC_TRANSPORTER_1"/>
    <property type="match status" value="1"/>
</dbReference>
<dbReference type="InterPro" id="IPR027417">
    <property type="entry name" value="P-loop_NTPase"/>
</dbReference>
<dbReference type="PANTHER" id="PTHR43820:SF4">
    <property type="entry name" value="HIGH-AFFINITY BRANCHED-CHAIN AMINO ACID TRANSPORT ATP-BINDING PROTEIN LIVF"/>
    <property type="match status" value="1"/>
</dbReference>
<dbReference type="CDD" id="cd03224">
    <property type="entry name" value="ABC_TM1139_LivF_branched"/>
    <property type="match status" value="1"/>
</dbReference>
<dbReference type="AlphaFoldDB" id="A0A2U2CI72"/>
<dbReference type="SUPFAM" id="SSF52540">
    <property type="entry name" value="P-loop containing nucleoside triphosphate hydrolases"/>
    <property type="match status" value="1"/>
</dbReference>
<evidence type="ECO:0000259" key="7">
    <source>
        <dbReference type="PROSITE" id="PS50893"/>
    </source>
</evidence>
<feature type="region of interest" description="Disordered" evidence="6">
    <location>
        <begin position="239"/>
        <end position="276"/>
    </location>
</feature>
<dbReference type="GeneID" id="94363389"/>
<keyword evidence="4 8" id="KW-0067">ATP-binding</keyword>
<keyword evidence="2" id="KW-0813">Transport</keyword>
<evidence type="ECO:0000256" key="1">
    <source>
        <dbReference type="ARBA" id="ARBA00005417"/>
    </source>
</evidence>
<dbReference type="Pfam" id="PF00005">
    <property type="entry name" value="ABC_tran"/>
    <property type="match status" value="1"/>
</dbReference>
<feature type="compositionally biased region" description="Basic and acidic residues" evidence="6">
    <location>
        <begin position="312"/>
        <end position="323"/>
    </location>
</feature>
<evidence type="ECO:0000256" key="2">
    <source>
        <dbReference type="ARBA" id="ARBA00022448"/>
    </source>
</evidence>
<feature type="region of interest" description="Disordered" evidence="6">
    <location>
        <begin position="335"/>
        <end position="405"/>
    </location>
</feature>
<dbReference type="RefSeq" id="WP_109531363.1">
    <property type="nucleotide sequence ID" value="NZ_QEYD01000001.1"/>
</dbReference>
<feature type="compositionally biased region" description="Pro residues" evidence="6">
    <location>
        <begin position="348"/>
        <end position="365"/>
    </location>
</feature>
<comment type="similarity">
    <text evidence="1">Belongs to the ABC transporter superfamily.</text>
</comment>
<keyword evidence="9" id="KW-1185">Reference proteome</keyword>
<comment type="caution">
    <text evidence="8">The sequence shown here is derived from an EMBL/GenBank/DDBJ whole genome shotgun (WGS) entry which is preliminary data.</text>
</comment>
<dbReference type="GO" id="GO:0016887">
    <property type="term" value="F:ATP hydrolysis activity"/>
    <property type="evidence" value="ECO:0007669"/>
    <property type="project" value="InterPro"/>
</dbReference>
<dbReference type="EMBL" id="QEYD01000001">
    <property type="protein sequence ID" value="PWE31562.1"/>
    <property type="molecule type" value="Genomic_DNA"/>
</dbReference>
<sequence>MLEVQELSVRYGKHIALESVGLRVKPGEIVVILGANGAGKSTLLKAIAGICEGQTSGSVSIDGEPVLGLPAHKVVDRGIALVPEGRGIFGELTVRENLVLGGNPARARDEVQANLDRLTTLFPKLRERAGQAARTMSGGEQQMVAIGRAMMSNPEILMLDEPSLGLSPLLAKDLFQTLKTVRDAGLGILLVEQNAKLSLSIADRGYLLENGRILREDKAQVLLHDPAVQAAYLGGAAGHATAPKGAAKPAAPAPVAEHTPVPATPQVRARPVRSVSSGEISGLDIDAIVAGAGRKAVRPVSAAPRNTPPTQAERDAATARRSDSLRAALDAIEEAARKARDPGAARSPLPPLRPTARPAAPPPQALAPTAPRAPEAPQAQPGGKVEIYRRRPGTSQFQRSEVRDA</sequence>
<proteinExistence type="inferred from homology"/>
<evidence type="ECO:0000256" key="3">
    <source>
        <dbReference type="ARBA" id="ARBA00022741"/>
    </source>
</evidence>
<dbReference type="InterPro" id="IPR003439">
    <property type="entry name" value="ABC_transporter-like_ATP-bd"/>
</dbReference>
<organism evidence="8 9">
    <name type="scientific">Pararhodobacter marinus</name>
    <dbReference type="NCBI Taxonomy" id="2184063"/>
    <lineage>
        <taxon>Bacteria</taxon>
        <taxon>Pseudomonadati</taxon>
        <taxon>Pseudomonadota</taxon>
        <taxon>Alphaproteobacteria</taxon>
        <taxon>Rhodobacterales</taxon>
        <taxon>Paracoccaceae</taxon>
        <taxon>Pararhodobacter</taxon>
    </lineage>
</organism>
<name>A0A2U2CI72_9RHOB</name>
<dbReference type="GO" id="GO:0015658">
    <property type="term" value="F:branched-chain amino acid transmembrane transporter activity"/>
    <property type="evidence" value="ECO:0007669"/>
    <property type="project" value="TreeGrafter"/>
</dbReference>
<dbReference type="Gene3D" id="3.40.50.300">
    <property type="entry name" value="P-loop containing nucleotide triphosphate hydrolases"/>
    <property type="match status" value="1"/>
</dbReference>
<keyword evidence="3" id="KW-0547">Nucleotide-binding</keyword>
<keyword evidence="5" id="KW-0029">Amino-acid transport</keyword>
<protein>
    <submittedName>
        <fullName evidence="8">ABC transporter ATP-binding protein</fullName>
    </submittedName>
</protein>
<accession>A0A2U2CI72</accession>